<evidence type="ECO:0000313" key="2">
    <source>
        <dbReference type="EMBL" id="GAP38760.1"/>
    </source>
</evidence>
<reference evidence="3" key="1">
    <citation type="submission" date="2015-07" db="EMBL/GenBank/DDBJ databases">
        <title>Discovery of a poly(ethylene terephthalate assimilation.</title>
        <authorList>
            <person name="Yoshida S."/>
            <person name="Hiraga K."/>
            <person name="Takehana T."/>
            <person name="Taniguchi I."/>
            <person name="Yamaji H."/>
            <person name="Maeda Y."/>
            <person name="Toyohara K."/>
            <person name="Miyamoto K."/>
            <person name="Kimura Y."/>
            <person name="Oda K."/>
        </authorList>
    </citation>
    <scope>NUCLEOTIDE SEQUENCE [LARGE SCALE GENOMIC DNA]</scope>
    <source>
        <strain evidence="3">NBRC 110686 / TISTR 2288 / 201-F6</strain>
    </source>
</reference>
<dbReference type="InterPro" id="IPR012312">
    <property type="entry name" value="Hemerythrin-like"/>
</dbReference>
<comment type="caution">
    <text evidence="2">The sequence shown here is derived from an EMBL/GenBank/DDBJ whole genome shotgun (WGS) entry which is preliminary data.</text>
</comment>
<gene>
    <name evidence="2" type="ORF">ISF6_5313</name>
</gene>
<proteinExistence type="predicted"/>
<feature type="domain" description="Hemerythrin-like" evidence="1">
    <location>
        <begin position="16"/>
        <end position="134"/>
    </location>
</feature>
<sequence>MTARLSRAAADARDDILRSLKADHRRVRKAYRDAQALDPAKEPEAYVGLVEQVLAELTVHAELEESLLYPAARAVVEDPGLIDEAEVEHESMKTLISQIQGLDLGDPKYQARFVVLCEYVIHHVKEEEHELFTELEGVRLDWESLAAQMRERRAALGGEPVETETAAA</sequence>
<dbReference type="RefSeq" id="WP_054022604.1">
    <property type="nucleotide sequence ID" value="NZ_BBYR01000085.1"/>
</dbReference>
<dbReference type="Pfam" id="PF01814">
    <property type="entry name" value="Hemerythrin"/>
    <property type="match status" value="1"/>
</dbReference>
<name>A0A0K8P994_PISS1</name>
<keyword evidence="3" id="KW-1185">Reference proteome</keyword>
<dbReference type="PANTHER" id="PTHR35585">
    <property type="entry name" value="HHE DOMAIN PROTEIN (AFU_ORTHOLOGUE AFUA_4G00730)"/>
    <property type="match status" value="1"/>
</dbReference>
<evidence type="ECO:0000313" key="3">
    <source>
        <dbReference type="Proteomes" id="UP000037660"/>
    </source>
</evidence>
<accession>A0A0K8P994</accession>
<dbReference type="PANTHER" id="PTHR35585:SF1">
    <property type="entry name" value="HHE DOMAIN PROTEIN (AFU_ORTHOLOGUE AFUA_4G00730)"/>
    <property type="match status" value="1"/>
</dbReference>
<evidence type="ECO:0000259" key="1">
    <source>
        <dbReference type="Pfam" id="PF01814"/>
    </source>
</evidence>
<dbReference type="OrthoDB" id="5512987at2"/>
<dbReference type="AlphaFoldDB" id="A0A0K8P994"/>
<reference evidence="2 3" key="2">
    <citation type="journal article" date="2016" name="Science">
        <title>A bacterium that degrades and assimilates poly(ethylene terephthalate).</title>
        <authorList>
            <person name="Yoshida S."/>
            <person name="Hiraga K."/>
            <person name="Takehana T."/>
            <person name="Taniguchi I."/>
            <person name="Yamaji H."/>
            <person name="Maeda Y."/>
            <person name="Toyohara K."/>
            <person name="Miyamoto K."/>
            <person name="Kimura Y."/>
            <person name="Oda K."/>
        </authorList>
    </citation>
    <scope>NUCLEOTIDE SEQUENCE [LARGE SCALE GENOMIC DNA]</scope>
    <source>
        <strain evidence="3">NBRC 110686 / TISTR 2288 / 201-F6</strain>
    </source>
</reference>
<dbReference type="Proteomes" id="UP000037660">
    <property type="component" value="Unassembled WGS sequence"/>
</dbReference>
<dbReference type="EMBL" id="BBYR01000085">
    <property type="protein sequence ID" value="GAP38760.1"/>
    <property type="molecule type" value="Genomic_DNA"/>
</dbReference>
<dbReference type="Gene3D" id="1.20.120.520">
    <property type="entry name" value="nmb1532 protein domain like"/>
    <property type="match status" value="1"/>
</dbReference>
<organism evidence="2 3">
    <name type="scientific">Piscinibacter sakaiensis</name>
    <name type="common">Ideonella sakaiensis</name>
    <dbReference type="NCBI Taxonomy" id="1547922"/>
    <lineage>
        <taxon>Bacteria</taxon>
        <taxon>Pseudomonadati</taxon>
        <taxon>Pseudomonadota</taxon>
        <taxon>Betaproteobacteria</taxon>
        <taxon>Burkholderiales</taxon>
        <taxon>Sphaerotilaceae</taxon>
        <taxon>Piscinibacter</taxon>
    </lineage>
</organism>
<dbReference type="STRING" id="1547922.ISF6_5313"/>
<protein>
    <submittedName>
        <fullName evidence="2">Regulator of cell morphogenesis and NO signaling</fullName>
    </submittedName>
</protein>